<dbReference type="Gene3D" id="3.10.129.10">
    <property type="entry name" value="Hotdog Thioesterase"/>
    <property type="match status" value="1"/>
</dbReference>
<dbReference type="Proteomes" id="UP000635565">
    <property type="component" value="Unassembled WGS sequence"/>
</dbReference>
<gene>
    <name evidence="3" type="primary">fabZ</name>
    <name evidence="3" type="ORF">KSZ_75290</name>
</gene>
<sequence length="159" mass="17314">MSLVMSFDAVRRLLPQAYPFIMVDGVEELQPGKRIVCRKNVSGNEWMFPGHFPQHAIFPGVLLIEGMAQSAILLLKTDESLVVPEGATYMLAAAKTRFLKPVVPGDHLRYACEAVRLASMGGVVEAVVYVDGEIVAKADLTFAIQEQKAAADVAAVRQE</sequence>
<accession>A0ABQ3VVX6</accession>
<dbReference type="NCBIfam" id="NF000582">
    <property type="entry name" value="PRK00006.1"/>
    <property type="match status" value="1"/>
</dbReference>
<evidence type="ECO:0000256" key="2">
    <source>
        <dbReference type="ARBA" id="ARBA00023239"/>
    </source>
</evidence>
<dbReference type="PANTHER" id="PTHR30272">
    <property type="entry name" value="3-HYDROXYACYL-[ACYL-CARRIER-PROTEIN] DEHYDRATASE"/>
    <property type="match status" value="1"/>
</dbReference>
<dbReference type="PANTHER" id="PTHR30272:SF1">
    <property type="entry name" value="3-HYDROXYACYL-[ACYL-CARRIER-PROTEIN] DEHYDRATASE"/>
    <property type="match status" value="1"/>
</dbReference>
<comment type="similarity">
    <text evidence="1">Belongs to the thioester dehydratase family. FabZ subfamily.</text>
</comment>
<dbReference type="EMBL" id="BNJJ01000039">
    <property type="protein sequence ID" value="GHO89523.1"/>
    <property type="molecule type" value="Genomic_DNA"/>
</dbReference>
<keyword evidence="2" id="KW-0456">Lyase</keyword>
<comment type="caution">
    <text evidence="3">The sequence shown here is derived from an EMBL/GenBank/DDBJ whole genome shotgun (WGS) entry which is preliminary data.</text>
</comment>
<dbReference type="Pfam" id="PF07977">
    <property type="entry name" value="FabA"/>
    <property type="match status" value="1"/>
</dbReference>
<proteinExistence type="inferred from homology"/>
<evidence type="ECO:0000313" key="4">
    <source>
        <dbReference type="Proteomes" id="UP000635565"/>
    </source>
</evidence>
<dbReference type="InterPro" id="IPR029069">
    <property type="entry name" value="HotDog_dom_sf"/>
</dbReference>
<protein>
    <submittedName>
        <fullName evidence="3">3-hydroxyacyl-[acyl-carrier-protein] dehydratase FabZ</fullName>
    </submittedName>
</protein>
<name>A0ABQ3VVX6_9CHLR</name>
<dbReference type="SUPFAM" id="SSF54637">
    <property type="entry name" value="Thioesterase/thiol ester dehydrase-isomerase"/>
    <property type="match status" value="1"/>
</dbReference>
<dbReference type="InterPro" id="IPR013114">
    <property type="entry name" value="FabA_FabZ"/>
</dbReference>
<evidence type="ECO:0000256" key="1">
    <source>
        <dbReference type="ARBA" id="ARBA00009174"/>
    </source>
</evidence>
<dbReference type="RefSeq" id="WP_201367093.1">
    <property type="nucleotide sequence ID" value="NZ_BNJJ01000039.1"/>
</dbReference>
<evidence type="ECO:0000313" key="3">
    <source>
        <dbReference type="EMBL" id="GHO89523.1"/>
    </source>
</evidence>
<reference evidence="3 4" key="1">
    <citation type="journal article" date="2021" name="Int. J. Syst. Evol. Microbiol.">
        <title>Reticulibacter mediterranei gen. nov., sp. nov., within the new family Reticulibacteraceae fam. nov., and Ktedonospora formicarum gen. nov., sp. nov., Ktedonobacter robiniae sp. nov., Dictyobacter formicarum sp. nov. and Dictyobacter arantiisoli sp. nov., belonging to the class Ktedonobacteria.</title>
        <authorList>
            <person name="Yabe S."/>
            <person name="Zheng Y."/>
            <person name="Wang C.M."/>
            <person name="Sakai Y."/>
            <person name="Abe K."/>
            <person name="Yokota A."/>
            <person name="Donadio S."/>
            <person name="Cavaletti L."/>
            <person name="Monciardini P."/>
        </authorList>
    </citation>
    <scope>NUCLEOTIDE SEQUENCE [LARGE SCALE GENOMIC DNA]</scope>
    <source>
        <strain evidence="3 4">SOSP1-9</strain>
    </source>
</reference>
<organism evidence="3 4">
    <name type="scientific">Dictyobacter formicarum</name>
    <dbReference type="NCBI Taxonomy" id="2778368"/>
    <lineage>
        <taxon>Bacteria</taxon>
        <taxon>Bacillati</taxon>
        <taxon>Chloroflexota</taxon>
        <taxon>Ktedonobacteria</taxon>
        <taxon>Ktedonobacterales</taxon>
        <taxon>Dictyobacteraceae</taxon>
        <taxon>Dictyobacter</taxon>
    </lineage>
</organism>
<dbReference type="CDD" id="cd01288">
    <property type="entry name" value="FabZ"/>
    <property type="match status" value="1"/>
</dbReference>
<keyword evidence="4" id="KW-1185">Reference proteome</keyword>